<evidence type="ECO:0000256" key="1">
    <source>
        <dbReference type="SAM" id="MobiDB-lite"/>
    </source>
</evidence>
<proteinExistence type="predicted"/>
<dbReference type="Proteomes" id="UP000094527">
    <property type="component" value="Unassembled WGS sequence"/>
</dbReference>
<dbReference type="SUPFAM" id="SSF53098">
    <property type="entry name" value="Ribonuclease H-like"/>
    <property type="match status" value="1"/>
</dbReference>
<reference evidence="2 3" key="1">
    <citation type="journal article" date="2016" name="Genome Biol. Evol.">
        <title>Gene Family Evolution Reflects Adaptation to Soil Environmental Stressors in the Genome of the Collembolan Orchesella cincta.</title>
        <authorList>
            <person name="Faddeeva-Vakhrusheva A."/>
            <person name="Derks M.F."/>
            <person name="Anvar S.Y."/>
            <person name="Agamennone V."/>
            <person name="Suring W."/>
            <person name="Smit S."/>
            <person name="van Straalen N.M."/>
            <person name="Roelofs D."/>
        </authorList>
    </citation>
    <scope>NUCLEOTIDE SEQUENCE [LARGE SCALE GENOMIC DNA]</scope>
    <source>
        <tissue evidence="2">Mixed pool</tissue>
    </source>
</reference>
<evidence type="ECO:0000313" key="3">
    <source>
        <dbReference type="Proteomes" id="UP000094527"/>
    </source>
</evidence>
<dbReference type="OrthoDB" id="8195018at2759"/>
<sequence length="637" mass="71451">MECDDDNHVEIKIDSVSKASGFLANKKDTDVCYKGKLPKIIDNKHFAFVKTEESSSPGIKVIVAKCLLCPVIENEPDPIIRGDNNTQANFIRHLKRKHAEAHKEYEKAPKQVAVAPKQQTLAHFRLGVTRGLQTATDRLIVKYIVNGMKSLSTVEQPPFKELITGIARMCGEKVQVMSRDALTKRVSELHSTTVNQITKCLNEAPYICLTADAWSAHSKAFLGVTSHWITADLKRESAVLACSRFKGTHSFDRIAQELNKIIAKFSISKEKIVSVVTDNGSNFVKAFKEFGISTEEPTKGVPDSEDEENDEEWTEDESGEEKGADKGLYYRVIGKCTKLWNLSSSPKSAEKVVKICGKNFKRPCKTRWNSLFDSTERLLSMKSGLQAICEELSVTQFSDKELEFLEEFNEVSKPIACALDLLQGENEVFMGMTLPILRNLESMLIGMRTSTKYCEKFVVACLAGVQKRFGKLLEVNTKCPSDLVLAAVSHPSFKLRWLSGDLHQDMKQSFLNECTKHVTISISSSPEPCCSTSKAPLNPLLDFSNINSTITGTSQKYDVELEVMRFFNDARTNLQMLKDFPTVLKVFLHYNTALPSSAPVERLFSYAGLVLTSRRCSLKDKRFEQLVLLKCNSKFQL</sequence>
<dbReference type="PANTHER" id="PTHR47501:SF5">
    <property type="entry name" value="HAT C-TERMINAL DIMERISATION DOMAIN-CONTAINING PROTEIN"/>
    <property type="match status" value="1"/>
</dbReference>
<feature type="region of interest" description="Disordered" evidence="1">
    <location>
        <begin position="294"/>
        <end position="322"/>
    </location>
</feature>
<evidence type="ECO:0000313" key="2">
    <source>
        <dbReference type="EMBL" id="ODN02625.1"/>
    </source>
</evidence>
<organism evidence="2 3">
    <name type="scientific">Orchesella cincta</name>
    <name type="common">Springtail</name>
    <name type="synonym">Podura cincta</name>
    <dbReference type="NCBI Taxonomy" id="48709"/>
    <lineage>
        <taxon>Eukaryota</taxon>
        <taxon>Metazoa</taxon>
        <taxon>Ecdysozoa</taxon>
        <taxon>Arthropoda</taxon>
        <taxon>Hexapoda</taxon>
        <taxon>Collembola</taxon>
        <taxon>Entomobryomorpha</taxon>
        <taxon>Entomobryoidea</taxon>
        <taxon>Orchesellidae</taxon>
        <taxon>Orchesellinae</taxon>
        <taxon>Orchesella</taxon>
    </lineage>
</organism>
<dbReference type="OMA" id="AWIANEY"/>
<dbReference type="InterPro" id="IPR012337">
    <property type="entry name" value="RNaseH-like_sf"/>
</dbReference>
<dbReference type="PANTHER" id="PTHR47501">
    <property type="entry name" value="TRANSPOSASE-RELATED"/>
    <property type="match status" value="1"/>
</dbReference>
<name>A0A1D2NC18_ORCCI</name>
<keyword evidence="3" id="KW-1185">Reference proteome</keyword>
<dbReference type="EMBL" id="LJIJ01000103">
    <property type="protein sequence ID" value="ODN02625.1"/>
    <property type="molecule type" value="Genomic_DNA"/>
</dbReference>
<accession>A0A1D2NC18</accession>
<comment type="caution">
    <text evidence="2">The sequence shown here is derived from an EMBL/GenBank/DDBJ whole genome shotgun (WGS) entry which is preliminary data.</text>
</comment>
<protein>
    <submittedName>
        <fullName evidence="2">Putative AC9 transposase</fullName>
    </submittedName>
</protein>
<gene>
    <name evidence="2" type="ORF">Ocin01_04051</name>
</gene>
<feature type="compositionally biased region" description="Acidic residues" evidence="1">
    <location>
        <begin position="303"/>
        <end position="319"/>
    </location>
</feature>
<dbReference type="AlphaFoldDB" id="A0A1D2NC18"/>